<organism evidence="9 10">
    <name type="scientific">Aedoeadaptatus coxii</name>
    <dbReference type="NCBI Taxonomy" id="755172"/>
    <lineage>
        <taxon>Bacteria</taxon>
        <taxon>Bacillati</taxon>
        <taxon>Bacillota</taxon>
        <taxon>Tissierellia</taxon>
        <taxon>Tissierellales</taxon>
        <taxon>Peptoniphilaceae</taxon>
        <taxon>Aedoeadaptatus</taxon>
    </lineage>
</organism>
<dbReference type="EMBL" id="LSDG01000008">
    <property type="protein sequence ID" value="KXB68033.1"/>
    <property type="molecule type" value="Genomic_DNA"/>
</dbReference>
<comment type="catalytic activity">
    <reaction evidence="7">
        <text>DNA(n) + a 2'-deoxyribonucleoside 5'-triphosphate = DNA(n+1) + diphosphate</text>
        <dbReference type="Rhea" id="RHEA:22508"/>
        <dbReference type="Rhea" id="RHEA-COMP:17339"/>
        <dbReference type="Rhea" id="RHEA-COMP:17340"/>
        <dbReference type="ChEBI" id="CHEBI:33019"/>
        <dbReference type="ChEBI" id="CHEBI:61560"/>
        <dbReference type="ChEBI" id="CHEBI:173112"/>
        <dbReference type="EC" id="2.7.7.7"/>
    </reaction>
</comment>
<dbReference type="Gene3D" id="3.40.50.300">
    <property type="entry name" value="P-loop containing nucleotide triphosphate hydrolases"/>
    <property type="match status" value="1"/>
</dbReference>
<dbReference type="InterPro" id="IPR027417">
    <property type="entry name" value="P-loop_NTPase"/>
</dbReference>
<evidence type="ECO:0000256" key="4">
    <source>
        <dbReference type="ARBA" id="ARBA00022695"/>
    </source>
</evidence>
<dbReference type="RefSeq" id="WP_068366776.1">
    <property type="nucleotide sequence ID" value="NZ_KQ960160.1"/>
</dbReference>
<sequence>MSSKLNEALQSSLHGFVVKGGRESTLAFAREYGKGFLCTGDSKPCGSCPSCRLFESGAGNGSNHPDYIEVVPTKKTSKASIKKESIEEVIDEAAMTSYLENGKLFVFQDFDTATPEGQNALLKLLEEPPQKTGFLLLTEKPEAILPTIRSRSGFIDLGEEEKRDEELRHRSLTLIQKVAERKEEAFLARHMVEEEKDRLQDVLRYMTSYLRDVAVVYATGDLERIDNKDYGPMISKQAEFMGESVFELYEAVLKATRYIESNVNKELAMEWLLLKFGGLKESDRH</sequence>
<reference evidence="10" key="1">
    <citation type="submission" date="2016-01" db="EMBL/GenBank/DDBJ databases">
        <authorList>
            <person name="Mitreva M."/>
            <person name="Pepin K.H."/>
            <person name="Mihindukulasuriya K.A."/>
            <person name="Fulton R."/>
            <person name="Fronick C."/>
            <person name="O'Laughlin M."/>
            <person name="Miner T."/>
            <person name="Herter B."/>
            <person name="Rosa B.A."/>
            <person name="Cordes M."/>
            <person name="Tomlinson C."/>
            <person name="Wollam A."/>
            <person name="Palsikar V.B."/>
            <person name="Mardis E.R."/>
            <person name="Wilson R.K."/>
        </authorList>
    </citation>
    <scope>NUCLEOTIDE SEQUENCE [LARGE SCALE GENOMIC DNA]</scope>
    <source>
        <strain evidence="10">DNF00729</strain>
    </source>
</reference>
<dbReference type="PANTHER" id="PTHR11669">
    <property type="entry name" value="REPLICATION FACTOR C / DNA POLYMERASE III GAMMA-TAU SUBUNIT"/>
    <property type="match status" value="1"/>
</dbReference>
<comment type="caution">
    <text evidence="9">The sequence shown here is derived from an EMBL/GenBank/DDBJ whole genome shotgun (WGS) entry which is preliminary data.</text>
</comment>
<dbReference type="STRING" id="755172.HMPREF1863_00350"/>
<protein>
    <recommendedName>
        <fullName evidence="2">DNA polymerase III subunit delta'</fullName>
        <ecNumber evidence="1">2.7.7.7</ecNumber>
    </recommendedName>
</protein>
<dbReference type="Proteomes" id="UP000070442">
    <property type="component" value="Unassembled WGS sequence"/>
</dbReference>
<evidence type="ECO:0000256" key="5">
    <source>
        <dbReference type="ARBA" id="ARBA00022705"/>
    </source>
</evidence>
<gene>
    <name evidence="9" type="ORF">HMPREF1863_00350</name>
</gene>
<dbReference type="InterPro" id="IPR015199">
    <property type="entry name" value="DNA_pol_III_delta_C"/>
</dbReference>
<keyword evidence="10" id="KW-1185">Reference proteome</keyword>
<accession>A0A134AJX4</accession>
<evidence type="ECO:0000313" key="10">
    <source>
        <dbReference type="Proteomes" id="UP000070442"/>
    </source>
</evidence>
<evidence type="ECO:0000256" key="3">
    <source>
        <dbReference type="ARBA" id="ARBA00022679"/>
    </source>
</evidence>
<keyword evidence="4" id="KW-0548">Nucleotidyltransferase</keyword>
<dbReference type="SUPFAM" id="SSF52540">
    <property type="entry name" value="P-loop containing nucleoside triphosphate hydrolases"/>
    <property type="match status" value="1"/>
</dbReference>
<dbReference type="GO" id="GO:0003887">
    <property type="term" value="F:DNA-directed DNA polymerase activity"/>
    <property type="evidence" value="ECO:0007669"/>
    <property type="project" value="UniProtKB-KW"/>
</dbReference>
<evidence type="ECO:0000313" key="9">
    <source>
        <dbReference type="EMBL" id="KXB68033.1"/>
    </source>
</evidence>
<dbReference type="OrthoDB" id="9810148at2"/>
<evidence type="ECO:0000256" key="6">
    <source>
        <dbReference type="ARBA" id="ARBA00022932"/>
    </source>
</evidence>
<dbReference type="AlphaFoldDB" id="A0A134AJX4"/>
<keyword evidence="6" id="KW-0239">DNA-directed DNA polymerase</keyword>
<dbReference type="PANTHER" id="PTHR11669:SF8">
    <property type="entry name" value="DNA POLYMERASE III SUBUNIT DELTA"/>
    <property type="match status" value="1"/>
</dbReference>
<dbReference type="Pfam" id="PF09115">
    <property type="entry name" value="DNApol3-delta_C"/>
    <property type="match status" value="1"/>
</dbReference>
<dbReference type="GO" id="GO:0009360">
    <property type="term" value="C:DNA polymerase III complex"/>
    <property type="evidence" value="ECO:0007669"/>
    <property type="project" value="InterPro"/>
</dbReference>
<dbReference type="PATRIC" id="fig|755172.3.peg.337"/>
<dbReference type="InterPro" id="IPR050238">
    <property type="entry name" value="DNA_Rep/Repair_Clamp_Loader"/>
</dbReference>
<proteinExistence type="predicted"/>
<dbReference type="GO" id="GO:0006261">
    <property type="term" value="P:DNA-templated DNA replication"/>
    <property type="evidence" value="ECO:0007669"/>
    <property type="project" value="TreeGrafter"/>
</dbReference>
<evidence type="ECO:0000256" key="7">
    <source>
        <dbReference type="ARBA" id="ARBA00049244"/>
    </source>
</evidence>
<dbReference type="EC" id="2.7.7.7" evidence="1"/>
<evidence type="ECO:0000259" key="8">
    <source>
        <dbReference type="Pfam" id="PF09115"/>
    </source>
</evidence>
<dbReference type="Pfam" id="PF13177">
    <property type="entry name" value="DNA_pol3_delta2"/>
    <property type="match status" value="1"/>
</dbReference>
<keyword evidence="5" id="KW-0235">DNA replication</keyword>
<keyword evidence="3" id="KW-0808">Transferase</keyword>
<feature type="domain" description="DNA polymerase III delta subunit C-terminal" evidence="8">
    <location>
        <begin position="167"/>
        <end position="276"/>
    </location>
</feature>
<evidence type="ECO:0000256" key="1">
    <source>
        <dbReference type="ARBA" id="ARBA00012417"/>
    </source>
</evidence>
<dbReference type="GO" id="GO:0003677">
    <property type="term" value="F:DNA binding"/>
    <property type="evidence" value="ECO:0007669"/>
    <property type="project" value="InterPro"/>
</dbReference>
<evidence type="ECO:0000256" key="2">
    <source>
        <dbReference type="ARBA" id="ARBA00014363"/>
    </source>
</evidence>
<name>A0A134AJX4_9FIRM</name>